<evidence type="ECO:0000313" key="3">
    <source>
        <dbReference type="EMBL" id="MEU7072750.1"/>
    </source>
</evidence>
<protein>
    <submittedName>
        <fullName evidence="3">Helix-turn-helix domain-containing protein</fullName>
    </submittedName>
</protein>
<keyword evidence="4" id="KW-1185">Reference proteome</keyword>
<proteinExistence type="predicted"/>
<dbReference type="EMBL" id="JBEZAE010000014">
    <property type="protein sequence ID" value="MEU7072750.1"/>
    <property type="molecule type" value="Genomic_DNA"/>
</dbReference>
<dbReference type="Pfam" id="PF01978">
    <property type="entry name" value="TrmB"/>
    <property type="match status" value="1"/>
</dbReference>
<comment type="caution">
    <text evidence="3">The sequence shown here is derived from an EMBL/GenBank/DDBJ whole genome shotgun (WGS) entry which is preliminary data.</text>
</comment>
<feature type="region of interest" description="Disordered" evidence="1">
    <location>
        <begin position="139"/>
        <end position="159"/>
    </location>
</feature>
<evidence type="ECO:0000313" key="4">
    <source>
        <dbReference type="Proteomes" id="UP001551329"/>
    </source>
</evidence>
<organism evidence="3 4">
    <name type="scientific">Streptomyces narbonensis</name>
    <dbReference type="NCBI Taxonomy" id="67333"/>
    <lineage>
        <taxon>Bacteria</taxon>
        <taxon>Bacillati</taxon>
        <taxon>Actinomycetota</taxon>
        <taxon>Actinomycetes</taxon>
        <taxon>Kitasatosporales</taxon>
        <taxon>Streptomycetaceae</taxon>
        <taxon>Streptomyces</taxon>
    </lineage>
</organism>
<sequence length="159" mass="16858">MLEALGLTDDEAELYVALVRSGPSPTDEFDRLPGLPDLPGGGVSGALEGLVAKGLLTRTAGEPAQLIASPPDIAGEVLLLRRMQELQLARAAMGRLSAEYHSSPKDGLGRASVEFTDRAAVAQRADQMQRGAREEVLIFDMPGPPPRSAGEQWPTVRSS</sequence>
<evidence type="ECO:0000256" key="1">
    <source>
        <dbReference type="SAM" id="MobiDB-lite"/>
    </source>
</evidence>
<evidence type="ECO:0000259" key="2">
    <source>
        <dbReference type="Pfam" id="PF01978"/>
    </source>
</evidence>
<dbReference type="InterPro" id="IPR002831">
    <property type="entry name" value="Tscrpt_reg_TrmB_N"/>
</dbReference>
<dbReference type="Gene3D" id="1.10.10.10">
    <property type="entry name" value="Winged helix-like DNA-binding domain superfamily/Winged helix DNA-binding domain"/>
    <property type="match status" value="1"/>
</dbReference>
<reference evidence="3 4" key="1">
    <citation type="submission" date="2024-06" db="EMBL/GenBank/DDBJ databases">
        <title>The Natural Products Discovery Center: Release of the First 8490 Sequenced Strains for Exploring Actinobacteria Biosynthetic Diversity.</title>
        <authorList>
            <person name="Kalkreuter E."/>
            <person name="Kautsar S.A."/>
            <person name="Yang D."/>
            <person name="Bader C.D."/>
            <person name="Teijaro C.N."/>
            <person name="Fluegel L."/>
            <person name="Davis C.M."/>
            <person name="Simpson J.R."/>
            <person name="Lauterbach L."/>
            <person name="Steele A.D."/>
            <person name="Gui C."/>
            <person name="Meng S."/>
            <person name="Li G."/>
            <person name="Viehrig K."/>
            <person name="Ye F."/>
            <person name="Su P."/>
            <person name="Kiefer A.F."/>
            <person name="Nichols A."/>
            <person name="Cepeda A.J."/>
            <person name="Yan W."/>
            <person name="Fan B."/>
            <person name="Jiang Y."/>
            <person name="Adhikari A."/>
            <person name="Zheng C.-J."/>
            <person name="Schuster L."/>
            <person name="Cowan T.M."/>
            <person name="Smanski M.J."/>
            <person name="Chevrette M.G."/>
            <person name="De Carvalho L.P.S."/>
            <person name="Shen B."/>
        </authorList>
    </citation>
    <scope>NUCLEOTIDE SEQUENCE [LARGE SCALE GENOMIC DNA]</scope>
    <source>
        <strain evidence="3 4">NPDC045974</strain>
    </source>
</reference>
<dbReference type="PANTHER" id="PTHR34293:SF1">
    <property type="entry name" value="HTH-TYPE TRANSCRIPTIONAL REGULATOR TRMBL2"/>
    <property type="match status" value="1"/>
</dbReference>
<dbReference type="InterPro" id="IPR036388">
    <property type="entry name" value="WH-like_DNA-bd_sf"/>
</dbReference>
<dbReference type="Proteomes" id="UP001551329">
    <property type="component" value="Unassembled WGS sequence"/>
</dbReference>
<feature type="domain" description="Transcription regulator TrmB N-terminal" evidence="2">
    <location>
        <begin position="2"/>
        <end position="71"/>
    </location>
</feature>
<dbReference type="PANTHER" id="PTHR34293">
    <property type="entry name" value="HTH-TYPE TRANSCRIPTIONAL REGULATOR TRMBL2"/>
    <property type="match status" value="1"/>
</dbReference>
<dbReference type="RefSeq" id="WP_358474665.1">
    <property type="nucleotide sequence ID" value="NZ_JBEZAE010000014.1"/>
</dbReference>
<name>A0ABV3CF61_9ACTN</name>
<gene>
    <name evidence="3" type="ORF">AB0A88_21760</name>
</gene>
<accession>A0ABV3CF61</accession>
<dbReference type="InterPro" id="IPR051797">
    <property type="entry name" value="TrmB-like"/>
</dbReference>